<dbReference type="EC" id="3.1.3.12" evidence="3"/>
<dbReference type="PANTHER" id="PTHR43768:SF3">
    <property type="entry name" value="TREHALOSE 6-PHOSPHATE PHOSPHATASE"/>
    <property type="match status" value="1"/>
</dbReference>
<evidence type="ECO:0000256" key="2">
    <source>
        <dbReference type="ARBA" id="ARBA00024179"/>
    </source>
</evidence>
<name>A0A6J4QDS5_9PSEU</name>
<comment type="catalytic activity">
    <reaction evidence="3">
        <text>alpha,alpha-trehalose 6-phosphate + H2O = alpha,alpha-trehalose + phosphate</text>
        <dbReference type="Rhea" id="RHEA:23420"/>
        <dbReference type="ChEBI" id="CHEBI:15377"/>
        <dbReference type="ChEBI" id="CHEBI:16551"/>
        <dbReference type="ChEBI" id="CHEBI:43474"/>
        <dbReference type="ChEBI" id="CHEBI:58429"/>
        <dbReference type="EC" id="3.1.3.12"/>
    </reaction>
</comment>
<evidence type="ECO:0000256" key="1">
    <source>
        <dbReference type="ARBA" id="ARBA00022801"/>
    </source>
</evidence>
<dbReference type="AlphaFoldDB" id="A0A6J4QDS5"/>
<dbReference type="PANTHER" id="PTHR43768">
    <property type="entry name" value="TREHALOSE 6-PHOSPHATE PHOSPHATASE"/>
    <property type="match status" value="1"/>
</dbReference>
<dbReference type="CDD" id="cd01627">
    <property type="entry name" value="HAD_TPP"/>
    <property type="match status" value="1"/>
</dbReference>
<keyword evidence="3" id="KW-0479">Metal-binding</keyword>
<evidence type="ECO:0000313" key="4">
    <source>
        <dbReference type="EMBL" id="CAA9434810.1"/>
    </source>
</evidence>
<dbReference type="NCBIfam" id="TIGR00685">
    <property type="entry name" value="T6PP"/>
    <property type="match status" value="1"/>
</dbReference>
<dbReference type="EMBL" id="CADCUS010000502">
    <property type="protein sequence ID" value="CAA9434810.1"/>
    <property type="molecule type" value="Genomic_DNA"/>
</dbReference>
<dbReference type="GO" id="GO:0046872">
    <property type="term" value="F:metal ion binding"/>
    <property type="evidence" value="ECO:0007669"/>
    <property type="project" value="UniProtKB-KW"/>
</dbReference>
<dbReference type="InterPro" id="IPR003337">
    <property type="entry name" value="Trehalose_PPase"/>
</dbReference>
<accession>A0A6J4QDS5</accession>
<dbReference type="InterPro" id="IPR044651">
    <property type="entry name" value="OTSB-like"/>
</dbReference>
<dbReference type="InterPro" id="IPR023214">
    <property type="entry name" value="HAD_sf"/>
</dbReference>
<reference evidence="4" key="1">
    <citation type="submission" date="2020-02" db="EMBL/GenBank/DDBJ databases">
        <authorList>
            <person name="Meier V. D."/>
        </authorList>
    </citation>
    <scope>NUCLEOTIDE SEQUENCE</scope>
    <source>
        <strain evidence="4">AVDCRST_MAG66</strain>
    </source>
</reference>
<comment type="function">
    <text evidence="2 3">Removes the phosphate from trehalose 6-phosphate to produce free trehalose.</text>
</comment>
<comment type="pathway">
    <text evidence="3">Glycan biosynthesis; trehalose biosynthesis.</text>
</comment>
<proteinExistence type="inferred from homology"/>
<dbReference type="InterPro" id="IPR036412">
    <property type="entry name" value="HAD-like_sf"/>
</dbReference>
<keyword evidence="1 3" id="KW-0378">Hydrolase</keyword>
<dbReference type="Pfam" id="PF02358">
    <property type="entry name" value="Trehalose_PPase"/>
    <property type="match status" value="1"/>
</dbReference>
<comment type="similarity">
    <text evidence="3">Belongs to the trehalose phosphatase family.</text>
</comment>
<dbReference type="SUPFAM" id="SSF56784">
    <property type="entry name" value="HAD-like"/>
    <property type="match status" value="1"/>
</dbReference>
<sequence length="265" mass="26737">MTGPAVSRRDPTTDLGTALDGLAAAPRLLVALDFDGVLAPIVDVPSQARPLPGSARALGALATLPDTTVALVSGRGLADLAAVSGFGAPVRLVGSHGGEFDDGGAVLDDEQRARLESLTAELETLVDGAPGVALEHKPAGVAVHVRNAAPDVAARVLDAVRAGPARRAGVDATPGKAVLDLAVLQVDKGLAIDVLRERTGADAVLFAGDDVTDETGFAVLRAGDVGVKVGEGETAAAHRVPDPPAVAQFLEHLLALRARTRGGVL</sequence>
<evidence type="ECO:0000256" key="3">
    <source>
        <dbReference type="RuleBase" id="RU361117"/>
    </source>
</evidence>
<comment type="cofactor">
    <cofactor evidence="3">
        <name>Mg(2+)</name>
        <dbReference type="ChEBI" id="CHEBI:18420"/>
    </cofactor>
</comment>
<dbReference type="Gene3D" id="3.40.50.1000">
    <property type="entry name" value="HAD superfamily/HAD-like"/>
    <property type="match status" value="1"/>
</dbReference>
<dbReference type="GO" id="GO:0004805">
    <property type="term" value="F:trehalose-phosphatase activity"/>
    <property type="evidence" value="ECO:0007669"/>
    <property type="project" value="UniProtKB-EC"/>
</dbReference>
<dbReference type="Gene3D" id="3.30.70.1020">
    <property type="entry name" value="Trehalose-6-phosphate phosphatase related protein, domain 2"/>
    <property type="match status" value="1"/>
</dbReference>
<dbReference type="UniPathway" id="UPA00299"/>
<gene>
    <name evidence="4" type="ORF">AVDCRST_MAG66-3506</name>
</gene>
<keyword evidence="3" id="KW-0460">Magnesium</keyword>
<protein>
    <recommendedName>
        <fullName evidence="3">Trehalose 6-phosphate phosphatase</fullName>
        <ecNumber evidence="3">3.1.3.12</ecNumber>
    </recommendedName>
</protein>
<dbReference type="GO" id="GO:0005992">
    <property type="term" value="P:trehalose biosynthetic process"/>
    <property type="evidence" value="ECO:0007669"/>
    <property type="project" value="UniProtKB-UniPathway"/>
</dbReference>
<organism evidence="4">
    <name type="scientific">uncultured Pseudonocardia sp</name>
    <dbReference type="NCBI Taxonomy" id="211455"/>
    <lineage>
        <taxon>Bacteria</taxon>
        <taxon>Bacillati</taxon>
        <taxon>Actinomycetota</taxon>
        <taxon>Actinomycetes</taxon>
        <taxon>Pseudonocardiales</taxon>
        <taxon>Pseudonocardiaceae</taxon>
        <taxon>Pseudonocardia</taxon>
        <taxon>environmental samples</taxon>
    </lineage>
</organism>